<dbReference type="CDD" id="cd00081">
    <property type="entry name" value="Hint"/>
    <property type="match status" value="1"/>
</dbReference>
<dbReference type="Gene3D" id="2.60.40.10">
    <property type="entry name" value="Immunoglobulins"/>
    <property type="match status" value="2"/>
</dbReference>
<feature type="domain" description="Fibronectin type-III" evidence="3">
    <location>
        <begin position="295"/>
        <end position="387"/>
    </location>
</feature>
<proteinExistence type="predicted"/>
<dbReference type="InterPro" id="IPR030934">
    <property type="entry name" value="Intein_C"/>
</dbReference>
<dbReference type="RefSeq" id="WP_126619634.1">
    <property type="nucleotide sequence ID" value="NZ_CP034563.1"/>
</dbReference>
<sequence>MKNSNYIYTLLLVLLISSSTLFAQRYPVQATLTLTAPYPVKLSEYTQLGSNKVQATIWLKDLGQSDIPVKFKLRIENTQKRLLLETKQNYNPEPVHLVGGQTELLDATVLGPYFELNNLSAVSGSTSAIVSNGGRLPDGYYKFTLEVLDFYTGRKISNTSLYQCFLVLSDPPLLMLPANARKVIASDPQYVNFSWNPRHLVSPNRPQNVTYRFQVVEILREGQTAGDAFATTPPIIDEEGIMVPAYQLGPMDSPLEPGNWYAWRVQAYDEDELGLIKNEGWSAPQLFQFGDACKACEQFAVANTTENRAELFWLGDFSHDSYEVKYRRKADKDEDPLPWKAQEFLAVNGVVKRLTDGTIYEFKVRGICNGERYGEWSAIQEASTELKPKSTYSCEGGEVAISWENEEPYTLALEVGEIFTAGDFDVIIVEDDIIDGKHMGNGMIRIQAFEAVYFNVEWEDIVLNTDYQLIEGEALIIGSDSDLIDPELKTLITQGLGALDMVIEGVKFVKKVINNLPEDIKNDFNTAKDSVAIQKRELSNTKKALRQAERALKNIEEEGTAKEIAEAQDVVDGLLSKKEIDKEDLLIAKSRKKEAVKKALDYVTQELQQGVQYFVQFSNGINSTLQATNVDQQKREAEKTFVAGDSLIAFLTRLEGESNPSSDALKMAKTATASQESIERTLEDMLSLINMSVDIINIGFPTNETDYLELGLKVYNAANNLVNSGQESADNVESISSMLSISTIPEAITATKMSVWVFKFMFENIYMLVGSKTGEVQNGQNWAETDRLYFSSSSATAYGFDAGGRTVDKNAHVEVSFETEENYIIPWVAAEGTQEVTVAISGTIDNIIFSSEDKTLTAEAIDGVVKLQSKKDNKSTEWQAYRMVNNKEEYYGKINVQPYEKQQYTLRLYAVNGQELPDKETLQNYLNTIYGTALIEWTVVIEATSDMEYADRFWDITTEDGKVEVGSSTTLTGYTYEQKYIINYFKDNYAKPKGNEFVLFYAGGSSVADVSGYMMLSGRYGFIFNNGSTPTFRTIAHELGHGAFGLEHTWMEYPNEEGFAQETTNNLMDYGIGEELWKWQWDLVQNPAPTVGFENEDEDGQSVSEDKLAQIVRMFNEISCANSRGENLLNIELSITDGNYTFSTASLLDELNLQGFEAIRGNNITIRVPNKNNSGTLREYAYFNIQNSQSYEYSSSNYQLVKIGDDLNNILILSGKYKNSGLLEGFNGSPLDENQINLFKELFKKITNHEKGEYNLIGNYASEGDIDIEQVKKFTTCDFELLSRSVRLDLIKLLSTNQSGFFDDDTYQLCSVKSLATIDDADKEYFYNEFSSHPEYIINQYNSLDGLSRSAFVQEVYTLWKLFENETDEKAVLIVGASFRGNVVNSLKFDDDKTIYEERQGKLIQTYATSGGGYGSRYDKVKFTIGDIFTPVSFYIAKEETSSKNAVIIPAIVLKSFTDDQNFDHTVDMAFLTADLVSLAFGVGEFNLLLKGARSSSFLSKQFLITSLRASLSIVDLTATVNDIVCSTDEFSQSNFCNTWNEYALYVQLGILSASALDMFAGRLLKDLNELPPSTRKQLEDEGVVSSFGGCFVAGTPVYQNGEIYKNIEEIKEGDFVDSFDENNNIVLSKVTNTFIRQSSSLRHFYSQQKLLFSSTPEHPIFTPANFRKARDLIEGDSIWSQKGWLVISEIIDETASVDVYNFTVENTHTYFVGSSAVGVHNRSVALSPALEKKVAEIKALDADLGQELETLINNDHYALAFVGDIGLVDNWFILTKGGGSPVIRKNIDNLKGLSSFVASKGNFSDVKIWNECVDKINNHGSKEKLIKKLDGKTSPDEILRVIGETKSYPVPHTVFGDDRIKQLMLNGDKKAKGYSELLDSDLSNIPNYTKYKDQLDNLAEGTDAANIRSKVVKEFNEQLGQTANSIDELTGRLSKIDNQGSRGAICESYVATKKNLSITGVVHPQIDFPAFSKKRIPDGIFHVDAQGKLVIYDVKSGYVNGQIDVEQLEDYAKMIKILSSKGEEADLLKQILKEKGINMSGFRGKVEVQYIVMPGKTNQVDIAKEAIEKKKNTFFDNNKTLSPIREKVIITQDL</sequence>
<dbReference type="PROSITE" id="PS50818">
    <property type="entry name" value="INTEIN_C_TER"/>
    <property type="match status" value="1"/>
</dbReference>
<evidence type="ECO:0000313" key="4">
    <source>
        <dbReference type="EMBL" id="AZQ65175.1"/>
    </source>
</evidence>
<dbReference type="InterPro" id="IPR013783">
    <property type="entry name" value="Ig-like_fold"/>
</dbReference>
<dbReference type="PROSITE" id="PS50817">
    <property type="entry name" value="INTEIN_N_TER"/>
    <property type="match status" value="1"/>
</dbReference>
<dbReference type="CDD" id="cd00063">
    <property type="entry name" value="FN3"/>
    <property type="match status" value="1"/>
</dbReference>
<organism evidence="4 5">
    <name type="scientific">Flammeovirga pectinis</name>
    <dbReference type="NCBI Taxonomy" id="2494373"/>
    <lineage>
        <taxon>Bacteria</taxon>
        <taxon>Pseudomonadati</taxon>
        <taxon>Bacteroidota</taxon>
        <taxon>Cytophagia</taxon>
        <taxon>Cytophagales</taxon>
        <taxon>Flammeovirgaceae</taxon>
        <taxon>Flammeovirga</taxon>
    </lineage>
</organism>
<keyword evidence="2" id="KW-0732">Signal</keyword>
<dbReference type="Proteomes" id="UP000267268">
    <property type="component" value="Chromosome 2"/>
</dbReference>
<evidence type="ECO:0000313" key="5">
    <source>
        <dbReference type="Proteomes" id="UP000267268"/>
    </source>
</evidence>
<feature type="coiled-coil region" evidence="1">
    <location>
        <begin position="531"/>
        <end position="565"/>
    </location>
</feature>
<dbReference type="Gene3D" id="2.170.16.10">
    <property type="entry name" value="Hedgehog/Intein (Hint) domain"/>
    <property type="match status" value="1"/>
</dbReference>
<dbReference type="SUPFAM" id="SSF51294">
    <property type="entry name" value="Hedgehog/intein (Hint) domain"/>
    <property type="match status" value="1"/>
</dbReference>
<keyword evidence="5" id="KW-1185">Reference proteome</keyword>
<protein>
    <recommendedName>
        <fullName evidence="3">Fibronectin type-III domain-containing protein</fullName>
    </recommendedName>
</protein>
<reference evidence="4 5" key="1">
    <citation type="submission" date="2018-12" db="EMBL/GenBank/DDBJ databases">
        <title>Flammeovirga pectinis sp. nov., isolated from the gut of the Korean scallop, Patinopecten yessoensis.</title>
        <authorList>
            <person name="Bae J.-W."/>
            <person name="Jeong Y.-S."/>
            <person name="Kang W."/>
        </authorList>
    </citation>
    <scope>NUCLEOTIDE SEQUENCE [LARGE SCALE GENOMIC DNA]</scope>
    <source>
        <strain evidence="4 5">L12M1</strain>
    </source>
</reference>
<dbReference type="InterPro" id="IPR006141">
    <property type="entry name" value="Intein_N"/>
</dbReference>
<accession>A0A3Q9FQE7</accession>
<keyword evidence="1" id="KW-0175">Coiled coil</keyword>
<feature type="signal peptide" evidence="2">
    <location>
        <begin position="1"/>
        <end position="23"/>
    </location>
</feature>
<dbReference type="PROSITE" id="PS50853">
    <property type="entry name" value="FN3"/>
    <property type="match status" value="1"/>
</dbReference>
<evidence type="ECO:0000259" key="3">
    <source>
        <dbReference type="PROSITE" id="PS50853"/>
    </source>
</evidence>
<gene>
    <name evidence="4" type="ORF">EI427_23465</name>
</gene>
<dbReference type="InterPro" id="IPR036116">
    <property type="entry name" value="FN3_sf"/>
</dbReference>
<dbReference type="OrthoDB" id="1521695at2"/>
<dbReference type="SUPFAM" id="SSF49265">
    <property type="entry name" value="Fibronectin type III"/>
    <property type="match status" value="1"/>
</dbReference>
<evidence type="ECO:0000256" key="2">
    <source>
        <dbReference type="SAM" id="SignalP"/>
    </source>
</evidence>
<dbReference type="KEGG" id="fll:EI427_23465"/>
<dbReference type="InterPro" id="IPR003961">
    <property type="entry name" value="FN3_dom"/>
</dbReference>
<evidence type="ECO:0000256" key="1">
    <source>
        <dbReference type="SAM" id="Coils"/>
    </source>
</evidence>
<dbReference type="EMBL" id="CP034563">
    <property type="protein sequence ID" value="AZQ65175.1"/>
    <property type="molecule type" value="Genomic_DNA"/>
</dbReference>
<feature type="chain" id="PRO_5018766753" description="Fibronectin type-III domain-containing protein" evidence="2">
    <location>
        <begin position="24"/>
        <end position="2095"/>
    </location>
</feature>
<name>A0A3Q9FQE7_9BACT</name>
<dbReference type="InterPro" id="IPR036844">
    <property type="entry name" value="Hint_dom_sf"/>
</dbReference>
<dbReference type="Pfam" id="PF07591">
    <property type="entry name" value="PT-HINT"/>
    <property type="match status" value="1"/>
</dbReference>
<dbReference type="SUPFAM" id="SSF55486">
    <property type="entry name" value="Metalloproteases ('zincins'), catalytic domain"/>
    <property type="match status" value="1"/>
</dbReference>
<dbReference type="GO" id="GO:0016539">
    <property type="term" value="P:intein-mediated protein splicing"/>
    <property type="evidence" value="ECO:0007669"/>
    <property type="project" value="InterPro"/>
</dbReference>